<evidence type="ECO:0000256" key="6">
    <source>
        <dbReference type="ARBA" id="ARBA00022741"/>
    </source>
</evidence>
<feature type="active site" description="O-(5'-phospho-DNA)-tyrosine intermediate" evidence="14">
    <location>
        <position position="126"/>
    </location>
</feature>
<dbReference type="NCBIfam" id="TIGR01445">
    <property type="entry name" value="intein_Nterm"/>
    <property type="match status" value="1"/>
</dbReference>
<evidence type="ECO:0000256" key="13">
    <source>
        <dbReference type="ARBA" id="ARBA00026190"/>
    </source>
</evidence>
<evidence type="ECO:0000256" key="5">
    <source>
        <dbReference type="ARBA" id="ARBA00022490"/>
    </source>
</evidence>
<protein>
    <recommendedName>
        <fullName evidence="13">DNA gyrase subunit A</fullName>
        <ecNumber evidence="4">5.6.2.2</ecNumber>
    </recommendedName>
</protein>
<dbReference type="Pfam" id="PF14528">
    <property type="entry name" value="LAGLIDADG_3"/>
    <property type="match status" value="1"/>
</dbReference>
<dbReference type="SMART" id="SM00434">
    <property type="entry name" value="TOP4c"/>
    <property type="match status" value="1"/>
</dbReference>
<evidence type="ECO:0000259" key="15">
    <source>
        <dbReference type="PROSITE" id="PS50819"/>
    </source>
</evidence>
<dbReference type="InterPro" id="IPR004042">
    <property type="entry name" value="Intein_endonuc_central"/>
</dbReference>
<dbReference type="PROSITE" id="PS52040">
    <property type="entry name" value="TOPO_IIA"/>
    <property type="match status" value="1"/>
</dbReference>
<dbReference type="PRINTS" id="PR00379">
    <property type="entry name" value="INTEIN"/>
</dbReference>
<dbReference type="FunFam" id="1.10.268.10:FF:000001">
    <property type="entry name" value="DNA gyrase subunit A"/>
    <property type="match status" value="1"/>
</dbReference>
<dbReference type="InterPro" id="IPR006141">
    <property type="entry name" value="Intein_N"/>
</dbReference>
<evidence type="ECO:0000313" key="18">
    <source>
        <dbReference type="Proteomes" id="UP000034324"/>
    </source>
</evidence>
<evidence type="ECO:0000256" key="3">
    <source>
        <dbReference type="ARBA" id="ARBA00008263"/>
    </source>
</evidence>
<evidence type="ECO:0000256" key="1">
    <source>
        <dbReference type="ARBA" id="ARBA00000185"/>
    </source>
</evidence>
<feature type="domain" description="DOD-type homing endonuclease" evidence="15">
    <location>
        <begin position="267"/>
        <end position="409"/>
    </location>
</feature>
<dbReference type="PROSITE" id="PS50818">
    <property type="entry name" value="INTEIN_C_TER"/>
    <property type="match status" value="1"/>
</dbReference>
<dbReference type="InterPro" id="IPR030934">
    <property type="entry name" value="Intein_C"/>
</dbReference>
<dbReference type="SMART" id="SM00305">
    <property type="entry name" value="HintC"/>
    <property type="match status" value="1"/>
</dbReference>
<evidence type="ECO:0000256" key="10">
    <source>
        <dbReference type="ARBA" id="ARBA00023029"/>
    </source>
</evidence>
<dbReference type="Gene3D" id="3.30.1360.40">
    <property type="match status" value="1"/>
</dbReference>
<dbReference type="InterPro" id="IPR006142">
    <property type="entry name" value="INTEIN"/>
</dbReference>
<comment type="similarity">
    <text evidence="3">Belongs to the type II topoisomerase GyrA/ParC subunit family.</text>
</comment>
<dbReference type="InterPro" id="IPR003587">
    <property type="entry name" value="Hint_dom_N"/>
</dbReference>
<dbReference type="NCBIfam" id="NF004043">
    <property type="entry name" value="PRK05560.1"/>
    <property type="match status" value="1"/>
</dbReference>
<dbReference type="GO" id="GO:0003918">
    <property type="term" value="F:DNA topoisomerase type II (double strand cut, ATP-hydrolyzing) activity"/>
    <property type="evidence" value="ECO:0007669"/>
    <property type="project" value="UniProtKB-EC"/>
</dbReference>
<keyword evidence="7" id="KW-0068">Autocatalytic cleavage</keyword>
<dbReference type="InterPro" id="IPR004860">
    <property type="entry name" value="LAGLIDADG_dom"/>
</dbReference>
<dbReference type="AlphaFoldDB" id="A0A0G0KMV8"/>
<comment type="catalytic activity">
    <reaction evidence="1 14">
        <text>ATP-dependent breakage, passage and rejoining of double-stranded DNA.</text>
        <dbReference type="EC" id="5.6.2.2"/>
    </reaction>
</comment>
<evidence type="ECO:0000256" key="11">
    <source>
        <dbReference type="ARBA" id="ARBA00023125"/>
    </source>
</evidence>
<organism evidence="17 18">
    <name type="scientific">Candidatus Daviesbacteria bacterium GW2011_GWF2_38_6</name>
    <dbReference type="NCBI Taxonomy" id="1618432"/>
    <lineage>
        <taxon>Bacteria</taxon>
        <taxon>Candidatus Daviesiibacteriota</taxon>
    </lineage>
</organism>
<dbReference type="GO" id="GO:0009330">
    <property type="term" value="C:DNA topoisomerase type II (double strand cut, ATP-hydrolyzing) complex"/>
    <property type="evidence" value="ECO:0007669"/>
    <property type="project" value="TreeGrafter"/>
</dbReference>
<keyword evidence="12 14" id="KW-0413">Isomerase</keyword>
<comment type="caution">
    <text evidence="17">The sequence shown here is derived from an EMBL/GenBank/DDBJ whole genome shotgun (WGS) entry which is preliminary data.</text>
</comment>
<dbReference type="Gene3D" id="2.170.16.10">
    <property type="entry name" value="Hedgehog/Intein (Hint) domain"/>
    <property type="match status" value="2"/>
</dbReference>
<accession>A0A0G0KMV8</accession>
<dbReference type="Pfam" id="PF14890">
    <property type="entry name" value="Intein_splicing"/>
    <property type="match status" value="1"/>
</dbReference>
<dbReference type="GO" id="GO:0003677">
    <property type="term" value="F:DNA binding"/>
    <property type="evidence" value="ECO:0007669"/>
    <property type="project" value="UniProtKB-UniRule"/>
</dbReference>
<dbReference type="SUPFAM" id="SSF56719">
    <property type="entry name" value="Type II DNA topoisomerase"/>
    <property type="match status" value="2"/>
</dbReference>
<keyword evidence="5" id="KW-0963">Cytoplasm</keyword>
<evidence type="ECO:0000256" key="2">
    <source>
        <dbReference type="ARBA" id="ARBA00001978"/>
    </source>
</evidence>
<keyword evidence="8" id="KW-0067">ATP-binding</keyword>
<evidence type="ECO:0000256" key="9">
    <source>
        <dbReference type="ARBA" id="ARBA00023000"/>
    </source>
</evidence>
<sequence length="1251" mass="142579">MDEKTQGQETRIIPRLIQEEMKKSYLDYSMSVIIGRALPDVRDGLKPVHRRVLYTMWDIGLLHSKPYKKSANVVGNCMARFHPHGDAAIYDTLVRLAQNFSMRYMLVDGHGNWGSIDGDAPAAMRYCVTGDSLIVTEKGIIRIDELSDKEKINIQILSKDKKINMASKWFDSGYHNTLKITTNKGYSLTGSKNHPVLTITKDQTGKPIFLWKLLDNLKEGDFVVIDRSTDSLWPKEKIDLEPYYPKIKNRTNVRILPKSLNEDLAYILGSFIAEGSLTNIKIEFCNSDEKWINSLLEIWGKVFPDSKLHKFKKKPSSYGKKEYFRLECHCRYTLEFLRNIGLDALKSLKRQIPKIMLQSPKEIVVAFLKCYFEGDGTITYSRKMIELGCCSTSEKLITELQILLLRFGIDAFKRYDKHRLVWKLYLRGYRNLLRFYKEIGFISDYKNKKLEFVVHGYKKDSSLLDYVPFISDYIRSQTNSEFIVKHNFDRYSSMRNNYEEISTILLQKAKIDFKPLFEYFLTYNYLFDKVIQIQEAGTQRVFSIKVESDCHSFISNGFISHNTECRLQKLAEEMLEDIEKRTVKFVPNFDNSTHEPSVLPSKIPNLLVNGSSGIAVGMATNIPPHNMGEVVNAVIAQIDNSDISLNELFNHLQGPDFPTGGIICGRNGIIEAYTHGRGKLRVRAKASFEESKTKESIIISEIPYMVNKSELIEEIANNVRDKRIVGISDIRDESDREGMRIVIELKRDADRDVVLNQLFEHTRLQTTFGIIMLALVDNVPRVLNLKSIIHHFIEHRKDVVRKRTLFDLNKAQTNAHILEGLIIASENIDAVIKLIRQSKSVETAKESLVDSFNLTHEQSQAILEMRLQRLTSLEQDKVRKEHKELLKLIDELEAILKDPKKILGIIKKELAEIREKYSDKRRTEITDIDVDGAVEEDFIKDENVAITITHSGYIKRLPIEVYKTQHRGGKGVIAATIKEEDIINDIFTANTHDYLLFFTNKGKIYWLKVHQIPEAARTAKGKAIVNLLALENEEKISAYVPVRNFDESHFIIMATKKGTVKKTSLDSFSNPRRTGIIAITLEDKDELINVELTDGNQEIIIATKSGNAVRFNEKNVRGSGRSSQGVRGISLKGDDEVVGMIVASNEKTLFTVTENGYGKRTPIEDYRLINRGGSGVINIQCSERNGNVVAICDVDENDDIMLISKNGIVIRVPASDISVIGRNTQGVRIMKMEEGDKAVSAVKVAKETNSI</sequence>
<keyword evidence="9" id="KW-0651">Protein splicing</keyword>
<feature type="domain" description="Topo IIA-type catalytic" evidence="16">
    <location>
        <begin position="38"/>
        <end position="938"/>
    </location>
</feature>
<dbReference type="PATRIC" id="fig|1618432.3.peg.737"/>
<dbReference type="InterPro" id="IPR050220">
    <property type="entry name" value="Type_II_DNA_Topoisomerases"/>
</dbReference>
<dbReference type="InterPro" id="IPR006691">
    <property type="entry name" value="GyrA/parC_rep"/>
</dbReference>
<dbReference type="InterPro" id="IPR013758">
    <property type="entry name" value="Topo_IIA_A/C_ab"/>
</dbReference>
<dbReference type="EMBL" id="LBVC01000059">
    <property type="protein sequence ID" value="KKQ76815.1"/>
    <property type="molecule type" value="Genomic_DNA"/>
</dbReference>
<dbReference type="InterPro" id="IPR036844">
    <property type="entry name" value="Hint_dom_sf"/>
</dbReference>
<evidence type="ECO:0000256" key="12">
    <source>
        <dbReference type="ARBA" id="ARBA00023235"/>
    </source>
</evidence>
<evidence type="ECO:0000256" key="14">
    <source>
        <dbReference type="PROSITE-ProRule" id="PRU01384"/>
    </source>
</evidence>
<dbReference type="NCBIfam" id="TIGR01063">
    <property type="entry name" value="gyrA"/>
    <property type="match status" value="1"/>
</dbReference>
<dbReference type="PROSITE" id="PS50817">
    <property type="entry name" value="INTEIN_N_TER"/>
    <property type="match status" value="1"/>
</dbReference>
<evidence type="ECO:0000259" key="16">
    <source>
        <dbReference type="PROSITE" id="PS52040"/>
    </source>
</evidence>
<dbReference type="CDD" id="cd00081">
    <property type="entry name" value="Hint"/>
    <property type="match status" value="1"/>
</dbReference>
<dbReference type="PROSITE" id="PS50819">
    <property type="entry name" value="INTEIN_ENDONUCLEASE"/>
    <property type="match status" value="1"/>
</dbReference>
<dbReference type="InterPro" id="IPR013757">
    <property type="entry name" value="Topo_IIA_A_a_sf"/>
</dbReference>
<proteinExistence type="inferred from homology"/>
<dbReference type="GO" id="GO:0005737">
    <property type="term" value="C:cytoplasm"/>
    <property type="evidence" value="ECO:0007669"/>
    <property type="project" value="TreeGrafter"/>
</dbReference>
<keyword evidence="11 14" id="KW-0238">DNA-binding</keyword>
<dbReference type="InterPro" id="IPR035516">
    <property type="entry name" value="Gyrase/topoIV_suA_C"/>
</dbReference>
<reference evidence="17 18" key="1">
    <citation type="journal article" date="2015" name="Nature">
        <title>rRNA introns, odd ribosomes, and small enigmatic genomes across a large radiation of phyla.</title>
        <authorList>
            <person name="Brown C.T."/>
            <person name="Hug L.A."/>
            <person name="Thomas B.C."/>
            <person name="Sharon I."/>
            <person name="Castelle C.J."/>
            <person name="Singh A."/>
            <person name="Wilkins M.J."/>
            <person name="Williams K.H."/>
            <person name="Banfield J.F."/>
        </authorList>
    </citation>
    <scope>NUCLEOTIDE SEQUENCE [LARGE SCALE GENOMIC DNA]</scope>
</reference>
<evidence type="ECO:0000313" key="17">
    <source>
        <dbReference type="EMBL" id="KKQ76815.1"/>
    </source>
</evidence>
<dbReference type="PANTHER" id="PTHR43493">
    <property type="entry name" value="DNA GYRASE/TOPOISOMERASE SUBUNIT A"/>
    <property type="match status" value="1"/>
</dbReference>
<dbReference type="Pfam" id="PF03989">
    <property type="entry name" value="DNA_gyraseA_C"/>
    <property type="match status" value="6"/>
</dbReference>
<dbReference type="InterPro" id="IPR002205">
    <property type="entry name" value="Topo_IIA_dom_A"/>
</dbReference>
<dbReference type="SUPFAM" id="SSF101904">
    <property type="entry name" value="GyrA/ParC C-terminal domain-like"/>
    <property type="match status" value="1"/>
</dbReference>
<dbReference type="Gene3D" id="2.120.10.90">
    <property type="entry name" value="DNA gyrase/topoisomerase IV, subunit A, C-terminal"/>
    <property type="match status" value="1"/>
</dbReference>
<dbReference type="FunFam" id="2.120.10.90:FF:000004">
    <property type="entry name" value="DNA gyrase subunit A"/>
    <property type="match status" value="1"/>
</dbReference>
<dbReference type="GO" id="GO:0006265">
    <property type="term" value="P:DNA topological change"/>
    <property type="evidence" value="ECO:0007669"/>
    <property type="project" value="UniProtKB-UniRule"/>
</dbReference>
<name>A0A0G0KMV8_9BACT</name>
<dbReference type="Proteomes" id="UP000034324">
    <property type="component" value="Unassembled WGS sequence"/>
</dbReference>
<dbReference type="InterPro" id="IPR003586">
    <property type="entry name" value="Hint_dom_C"/>
</dbReference>
<dbReference type="SMART" id="SM00306">
    <property type="entry name" value="HintN"/>
    <property type="match status" value="1"/>
</dbReference>
<gene>
    <name evidence="17" type="ORF">US99_C0059G0002</name>
</gene>
<evidence type="ECO:0000256" key="8">
    <source>
        <dbReference type="ARBA" id="ARBA00022840"/>
    </source>
</evidence>
<dbReference type="CDD" id="cd00187">
    <property type="entry name" value="TOP4c"/>
    <property type="match status" value="1"/>
</dbReference>
<keyword evidence="10 14" id="KW-0799">Topoisomerase</keyword>
<dbReference type="GO" id="GO:0005524">
    <property type="term" value="F:ATP binding"/>
    <property type="evidence" value="ECO:0007669"/>
    <property type="project" value="UniProtKB-KW"/>
</dbReference>
<comment type="function">
    <text evidence="2">A type II topoisomerase that negatively supercoils closed circular double-stranded (ds) DNA in an ATP-dependent manner to modulate DNA topology and maintain chromosomes in an underwound state. Negative supercoiling favors strand separation, and DNA replication, transcription, recombination and repair, all of which involve strand separation. Also able to catalyze the interconversion of other topological isomers of dsDNA rings, including catenanes and knotted rings. Type II topoisomerases break and join 2 DNA strands simultaneously in an ATP-dependent manner.</text>
</comment>
<dbReference type="InterPro" id="IPR027434">
    <property type="entry name" value="Homing_endonucl"/>
</dbReference>
<keyword evidence="6" id="KW-0547">Nucleotide-binding</keyword>
<dbReference type="FunFam" id="3.30.1360.40:FF:000002">
    <property type="entry name" value="DNA gyrase subunit A"/>
    <property type="match status" value="1"/>
</dbReference>
<evidence type="ECO:0000256" key="4">
    <source>
        <dbReference type="ARBA" id="ARBA00012895"/>
    </source>
</evidence>
<dbReference type="GO" id="GO:0004519">
    <property type="term" value="F:endonuclease activity"/>
    <property type="evidence" value="ECO:0007669"/>
    <property type="project" value="InterPro"/>
</dbReference>
<dbReference type="NCBIfam" id="TIGR01443">
    <property type="entry name" value="intein_Cterm"/>
    <property type="match status" value="1"/>
</dbReference>
<dbReference type="Gene3D" id="3.90.199.10">
    <property type="entry name" value="Topoisomerase II, domain 5"/>
    <property type="match status" value="2"/>
</dbReference>
<dbReference type="Gene3D" id="1.10.268.10">
    <property type="entry name" value="Topoisomerase, domain 3"/>
    <property type="match status" value="1"/>
</dbReference>
<dbReference type="SUPFAM" id="SSF55608">
    <property type="entry name" value="Homing endonucleases"/>
    <property type="match status" value="1"/>
</dbReference>
<dbReference type="GO" id="GO:0016539">
    <property type="term" value="P:intein-mediated protein splicing"/>
    <property type="evidence" value="ECO:0007669"/>
    <property type="project" value="InterPro"/>
</dbReference>
<dbReference type="SUPFAM" id="SSF51294">
    <property type="entry name" value="Hedgehog/intein (Hint) domain"/>
    <property type="match status" value="1"/>
</dbReference>
<dbReference type="PANTHER" id="PTHR43493:SF5">
    <property type="entry name" value="DNA GYRASE SUBUNIT A, CHLOROPLASTIC_MITOCHONDRIAL"/>
    <property type="match status" value="1"/>
</dbReference>
<dbReference type="EC" id="5.6.2.2" evidence="4"/>
<evidence type="ECO:0000256" key="7">
    <source>
        <dbReference type="ARBA" id="ARBA00022813"/>
    </source>
</evidence>
<dbReference type="InterPro" id="IPR013760">
    <property type="entry name" value="Topo_IIA-like_dom_sf"/>
</dbReference>
<dbReference type="Gene3D" id="3.10.28.10">
    <property type="entry name" value="Homing endonucleases"/>
    <property type="match status" value="1"/>
</dbReference>
<dbReference type="Pfam" id="PF00521">
    <property type="entry name" value="DNA_topoisoIV"/>
    <property type="match status" value="2"/>
</dbReference>